<dbReference type="KEGG" id="drg:H9K76_00400"/>
<dbReference type="GO" id="GO:0051999">
    <property type="term" value="P:mannosyl-inositol phosphorylceramide biosynthetic process"/>
    <property type="evidence" value="ECO:0007669"/>
    <property type="project" value="TreeGrafter"/>
</dbReference>
<dbReference type="PANTHER" id="PTHR32385:SF15">
    <property type="entry name" value="INOSITOL PHOSPHOCERAMIDE MANNOSYLTRANSFERASE 1"/>
    <property type="match status" value="1"/>
</dbReference>
<dbReference type="Proteomes" id="UP000515811">
    <property type="component" value="Chromosome"/>
</dbReference>
<keyword evidence="1" id="KW-0328">Glycosyltransferase</keyword>
<dbReference type="RefSeq" id="WP_187597657.1">
    <property type="nucleotide sequence ID" value="NZ_CP060714.1"/>
</dbReference>
<dbReference type="Gene3D" id="3.90.550.20">
    <property type="match status" value="1"/>
</dbReference>
<organism evidence="1 2">
    <name type="scientific">Diaphorobacter ruginosibacter</name>
    <dbReference type="NCBI Taxonomy" id="1715720"/>
    <lineage>
        <taxon>Bacteria</taxon>
        <taxon>Pseudomonadati</taxon>
        <taxon>Pseudomonadota</taxon>
        <taxon>Betaproteobacteria</taxon>
        <taxon>Burkholderiales</taxon>
        <taxon>Comamonadaceae</taxon>
        <taxon>Diaphorobacter</taxon>
    </lineage>
</organism>
<dbReference type="EMBL" id="CP060714">
    <property type="protein sequence ID" value="QNN57403.1"/>
    <property type="molecule type" value="Genomic_DNA"/>
</dbReference>
<accession>A0A7G9RP78</accession>
<dbReference type="SUPFAM" id="SSF53448">
    <property type="entry name" value="Nucleotide-diphospho-sugar transferases"/>
    <property type="match status" value="1"/>
</dbReference>
<dbReference type="GO" id="GO:0000030">
    <property type="term" value="F:mannosyltransferase activity"/>
    <property type="evidence" value="ECO:0007669"/>
    <property type="project" value="TreeGrafter"/>
</dbReference>
<evidence type="ECO:0000313" key="2">
    <source>
        <dbReference type="Proteomes" id="UP000515811"/>
    </source>
</evidence>
<dbReference type="PANTHER" id="PTHR32385">
    <property type="entry name" value="MANNOSYL PHOSPHORYLINOSITOL CERAMIDE SYNTHASE"/>
    <property type="match status" value="1"/>
</dbReference>
<sequence length="337" mass="38412">MSATPALPMRDRGELLLARLIYSFHALLRQPVRDHVQTPFRLYEIPAGNAARTAPASAAVPRAQPCAIPRIIWAFWTGPTQPELIRRCFENWHAMCPGFEIRILDEQSALRYLDGIPAALDQASAPKRADWVRVELLRRHGGIWLDASTILTTSLDWAIEAQARTQSDYVGFYLEQFTSDAAYPVVENWFMAAPPGSPFIEDLQHEFTTRVVPGSNAQYLDRLREEGVYDQLRQRIFSPEYLSMHLALQYVMRTRGGYRLALQRAEDGPFLYHVAAGWNRANLKVQLMMRPAAEHLPPMVKLRKPDRKRMELYMQRGLVRADSIVGRFLGNAGTPRA</sequence>
<protein>
    <submittedName>
        <fullName evidence="1">Mannosyltransferase</fullName>
    </submittedName>
</protein>
<dbReference type="InterPro" id="IPR029044">
    <property type="entry name" value="Nucleotide-diphossugar_trans"/>
</dbReference>
<keyword evidence="2" id="KW-1185">Reference proteome</keyword>
<evidence type="ECO:0000313" key="1">
    <source>
        <dbReference type="EMBL" id="QNN57403.1"/>
    </source>
</evidence>
<dbReference type="GO" id="GO:0016020">
    <property type="term" value="C:membrane"/>
    <property type="evidence" value="ECO:0007669"/>
    <property type="project" value="GOC"/>
</dbReference>
<dbReference type="AlphaFoldDB" id="A0A7G9RP78"/>
<gene>
    <name evidence="1" type="ORF">H9K76_00400</name>
</gene>
<name>A0A7G9RP78_9BURK</name>
<dbReference type="InterPro" id="IPR051706">
    <property type="entry name" value="Glycosyltransferase_domain"/>
</dbReference>
<reference evidence="1 2" key="1">
    <citation type="submission" date="2020-08" db="EMBL/GenBank/DDBJ databases">
        <title>Genome sequence of Diaphorobacter ruginosibacter DSM 27467T.</title>
        <authorList>
            <person name="Hyun D.-W."/>
            <person name="Bae J.-W."/>
        </authorList>
    </citation>
    <scope>NUCLEOTIDE SEQUENCE [LARGE SCALE GENOMIC DNA]</scope>
    <source>
        <strain evidence="1 2">DSM 27467</strain>
    </source>
</reference>
<proteinExistence type="predicted"/>
<dbReference type="InterPro" id="IPR008441">
    <property type="entry name" value="AfumC-like_glycosyl_Trfase"/>
</dbReference>
<keyword evidence="1" id="KW-0808">Transferase</keyword>
<dbReference type="Pfam" id="PF05704">
    <property type="entry name" value="Caps_synth"/>
    <property type="match status" value="1"/>
</dbReference>